<dbReference type="PANTHER" id="PTHR42794">
    <property type="entry name" value="HEMIN IMPORT ATP-BINDING PROTEIN HMUV"/>
    <property type="match status" value="1"/>
</dbReference>
<dbReference type="InterPro" id="IPR027417">
    <property type="entry name" value="P-loop_NTPase"/>
</dbReference>
<dbReference type="InterPro" id="IPR003593">
    <property type="entry name" value="AAA+_ATPase"/>
</dbReference>
<evidence type="ECO:0000256" key="4">
    <source>
        <dbReference type="ARBA" id="ARBA00022840"/>
    </source>
</evidence>
<dbReference type="Gene3D" id="3.40.50.300">
    <property type="entry name" value="P-loop containing nucleotide triphosphate hydrolases"/>
    <property type="match status" value="1"/>
</dbReference>
<evidence type="ECO:0000313" key="8">
    <source>
        <dbReference type="EMBL" id="SMC25243.1"/>
    </source>
</evidence>
<dbReference type="AlphaFoldDB" id="A0A1W1XMR0"/>
<protein>
    <submittedName>
        <fullName evidence="8">Iron complex transport system ATP-binding protein</fullName>
    </submittedName>
</protein>
<keyword evidence="4 8" id="KW-0067">ATP-binding</keyword>
<sequence length="261" mass="27450">MLTARALACARGHRTVLSGIDLTLPAGSVWGVLGANGAGKSTLLATLAGELTPAGGAVTLHGKPLAQLRSSELARQRAVLPQAPSLAFDLDVGSVVAMGAYPYPELSPAALHDLQQRTLAYADIADLGQRRYLSLSGGEQQRVQLARVLLQLLACKGRSEYRLLLLDEPTANLDPRHQRQLLDAVAALARDEGIAALLVLHDVNLAARWCDRLLLLADGKAIAAGTPAEVLTPAHLEAAYGLPAHVLAHPDGADYPLVLFA</sequence>
<dbReference type="RefSeq" id="WP_084090743.1">
    <property type="nucleotide sequence ID" value="NZ_FWXD01000011.1"/>
</dbReference>
<evidence type="ECO:0000256" key="5">
    <source>
        <dbReference type="ARBA" id="ARBA00022967"/>
    </source>
</evidence>
<evidence type="ECO:0000256" key="2">
    <source>
        <dbReference type="ARBA" id="ARBA00022475"/>
    </source>
</evidence>
<dbReference type="PANTHER" id="PTHR42794:SF1">
    <property type="entry name" value="HEMIN IMPORT ATP-BINDING PROTEIN HMUV"/>
    <property type="match status" value="1"/>
</dbReference>
<dbReference type="PROSITE" id="PS50893">
    <property type="entry name" value="ABC_TRANSPORTER_2"/>
    <property type="match status" value="1"/>
</dbReference>
<name>A0A1W1XMR0_9NEIS</name>
<evidence type="ECO:0000259" key="7">
    <source>
        <dbReference type="PROSITE" id="PS50893"/>
    </source>
</evidence>
<accession>A0A1W1XMR0</accession>
<dbReference type="STRING" id="1121001.SAMN02745857_02088"/>
<reference evidence="8 9" key="1">
    <citation type="submission" date="2017-04" db="EMBL/GenBank/DDBJ databases">
        <authorList>
            <person name="Afonso C.L."/>
            <person name="Miller P.J."/>
            <person name="Scott M.A."/>
            <person name="Spackman E."/>
            <person name="Goraichik I."/>
            <person name="Dimitrov K.M."/>
            <person name="Suarez D.L."/>
            <person name="Swayne D.E."/>
        </authorList>
    </citation>
    <scope>NUCLEOTIDE SEQUENCE [LARGE SCALE GENOMIC DNA]</scope>
    <source>
        <strain evidence="8 9">DSM 23236</strain>
    </source>
</reference>
<proteinExistence type="predicted"/>
<evidence type="ECO:0000256" key="3">
    <source>
        <dbReference type="ARBA" id="ARBA00022741"/>
    </source>
</evidence>
<dbReference type="InterPro" id="IPR003439">
    <property type="entry name" value="ABC_transporter-like_ATP-bd"/>
</dbReference>
<keyword evidence="1" id="KW-0813">Transport</keyword>
<dbReference type="CDD" id="cd03214">
    <property type="entry name" value="ABC_Iron-Siderophores_B12_Hemin"/>
    <property type="match status" value="1"/>
</dbReference>
<dbReference type="PROSITE" id="PS00211">
    <property type="entry name" value="ABC_TRANSPORTER_1"/>
    <property type="match status" value="1"/>
</dbReference>
<dbReference type="SMART" id="SM00382">
    <property type="entry name" value="AAA"/>
    <property type="match status" value="1"/>
</dbReference>
<keyword evidence="5" id="KW-1278">Translocase</keyword>
<dbReference type="NCBIfam" id="NF010068">
    <property type="entry name" value="PRK13548.1"/>
    <property type="match status" value="1"/>
</dbReference>
<keyword evidence="9" id="KW-1185">Reference proteome</keyword>
<gene>
    <name evidence="8" type="ORF">SAMN02745857_02088</name>
</gene>
<keyword evidence="2" id="KW-0472">Membrane</keyword>
<keyword evidence="2" id="KW-1003">Cell membrane</keyword>
<dbReference type="Pfam" id="PF00005">
    <property type="entry name" value="ABC_tran"/>
    <property type="match status" value="1"/>
</dbReference>
<dbReference type="Proteomes" id="UP000192761">
    <property type="component" value="Unassembled WGS sequence"/>
</dbReference>
<dbReference type="GO" id="GO:0005524">
    <property type="term" value="F:ATP binding"/>
    <property type="evidence" value="ECO:0007669"/>
    <property type="project" value="UniProtKB-KW"/>
</dbReference>
<evidence type="ECO:0000313" key="9">
    <source>
        <dbReference type="Proteomes" id="UP000192761"/>
    </source>
</evidence>
<feature type="domain" description="ABC transporter" evidence="7">
    <location>
        <begin position="2"/>
        <end position="243"/>
    </location>
</feature>
<dbReference type="OrthoDB" id="5296765at2"/>
<dbReference type="InterPro" id="IPR017871">
    <property type="entry name" value="ABC_transporter-like_CS"/>
</dbReference>
<dbReference type="SUPFAM" id="SSF52540">
    <property type="entry name" value="P-loop containing nucleoside triphosphate hydrolases"/>
    <property type="match status" value="1"/>
</dbReference>
<dbReference type="GO" id="GO:0016887">
    <property type="term" value="F:ATP hydrolysis activity"/>
    <property type="evidence" value="ECO:0007669"/>
    <property type="project" value="InterPro"/>
</dbReference>
<evidence type="ECO:0000256" key="1">
    <source>
        <dbReference type="ARBA" id="ARBA00022448"/>
    </source>
</evidence>
<dbReference type="EMBL" id="FWXD01000011">
    <property type="protein sequence ID" value="SMC25243.1"/>
    <property type="molecule type" value="Genomic_DNA"/>
</dbReference>
<organism evidence="8 9">
    <name type="scientific">Andreprevotia lacus DSM 23236</name>
    <dbReference type="NCBI Taxonomy" id="1121001"/>
    <lineage>
        <taxon>Bacteria</taxon>
        <taxon>Pseudomonadati</taxon>
        <taxon>Pseudomonadota</taxon>
        <taxon>Betaproteobacteria</taxon>
        <taxon>Neisseriales</taxon>
        <taxon>Chitinibacteraceae</taxon>
        <taxon>Andreprevotia</taxon>
    </lineage>
</organism>
<keyword evidence="3" id="KW-0547">Nucleotide-binding</keyword>
<evidence type="ECO:0000256" key="6">
    <source>
        <dbReference type="ARBA" id="ARBA00037066"/>
    </source>
</evidence>
<comment type="function">
    <text evidence="6">Part of the ABC transporter complex HmuTUV involved in hemin import. Responsible for energy coupling to the transport system.</text>
</comment>